<dbReference type="AlphaFoldDB" id="A0A2W7I0I2"/>
<evidence type="ECO:0000313" key="1">
    <source>
        <dbReference type="EMBL" id="PZW38765.1"/>
    </source>
</evidence>
<dbReference type="EMBL" id="QKYV01000007">
    <property type="protein sequence ID" value="PZW38765.1"/>
    <property type="molecule type" value="Genomic_DNA"/>
</dbReference>
<gene>
    <name evidence="1" type="ORF">LX95_02429</name>
</gene>
<name>A0A2W7I0I2_9FLAO</name>
<keyword evidence="2" id="KW-1185">Reference proteome</keyword>
<accession>A0A2W7I0I2</accession>
<dbReference type="Pfam" id="PF26622">
    <property type="entry name" value="DUF8199"/>
    <property type="match status" value="1"/>
</dbReference>
<protein>
    <submittedName>
        <fullName evidence="1">Uncharacterized protein</fullName>
    </submittedName>
</protein>
<dbReference type="InterPro" id="IPR058060">
    <property type="entry name" value="HYC_CC_PP"/>
</dbReference>
<dbReference type="NCBIfam" id="NF047658">
    <property type="entry name" value="HYC_CC_PP"/>
    <property type="match status" value="1"/>
</dbReference>
<organism evidence="1 2">
    <name type="scientific">Mesonia algae</name>
    <dbReference type="NCBI Taxonomy" id="213248"/>
    <lineage>
        <taxon>Bacteria</taxon>
        <taxon>Pseudomonadati</taxon>
        <taxon>Bacteroidota</taxon>
        <taxon>Flavobacteriia</taxon>
        <taxon>Flavobacteriales</taxon>
        <taxon>Flavobacteriaceae</taxon>
        <taxon>Mesonia</taxon>
    </lineage>
</organism>
<dbReference type="InterPro" id="IPR058512">
    <property type="entry name" value="DUF8199"/>
</dbReference>
<dbReference type="Proteomes" id="UP000249542">
    <property type="component" value="Unassembled WGS sequence"/>
</dbReference>
<proteinExistence type="predicted"/>
<sequence>MSLLAILIVLSTTSFTIQKHFCGDFLIDSAVFTAVEKCSKESCSNRDDSNNFTSPDCCNDVADVVQGQDVLITKNFDDLEYTQQVFLLAFSISYIDLFQPLSEYYIPHQYYSPPRLVADIQVCHQVFLI</sequence>
<reference evidence="1 2" key="1">
    <citation type="submission" date="2018-06" db="EMBL/GenBank/DDBJ databases">
        <title>Genomic Encyclopedia of Archaeal and Bacterial Type Strains, Phase II (KMG-II): from individual species to whole genera.</title>
        <authorList>
            <person name="Goeker M."/>
        </authorList>
    </citation>
    <scope>NUCLEOTIDE SEQUENCE [LARGE SCALE GENOMIC DNA]</scope>
    <source>
        <strain evidence="1 2">DSM 15361</strain>
    </source>
</reference>
<comment type="caution">
    <text evidence="1">The sequence shown here is derived from an EMBL/GenBank/DDBJ whole genome shotgun (WGS) entry which is preliminary data.</text>
</comment>
<evidence type="ECO:0000313" key="2">
    <source>
        <dbReference type="Proteomes" id="UP000249542"/>
    </source>
</evidence>